<dbReference type="Pfam" id="PF06739">
    <property type="entry name" value="SBBP"/>
    <property type="match status" value="1"/>
</dbReference>
<dbReference type="PANTHER" id="PTHR35580">
    <property type="entry name" value="CELL SURFACE GLYCOPROTEIN (S-LAYER PROTEIN)-LIKE PROTEIN"/>
    <property type="match status" value="1"/>
</dbReference>
<keyword evidence="2" id="KW-1185">Reference proteome</keyword>
<name>A0A5M3TA12_LIMPL</name>
<comment type="caution">
    <text evidence="1">The sequence shown here is derived from an EMBL/GenBank/DDBJ whole genome shotgun (WGS) entry which is preliminary data.</text>
</comment>
<evidence type="ECO:0000313" key="2">
    <source>
        <dbReference type="Proteomes" id="UP000326169"/>
    </source>
</evidence>
<sequence length="554" mass="59632">MIESWNELNPVADDSELISVAEGLITVQISTPPEFANTWLLEANDRTTGGKAITTGLDGSIYMTGSIRGDLNGEINQSGTDSFIIKYEPDGTLVWTRLLGGNYSNSYGNALTTGLDGSIYMAGYTQSDQIVEIPRQPYEIPSSENDVFLARYEPDGSQVWTTRLASNRSEIAHALTTGLDGSIYVAGFTNGDLGGEINNGGTDAFISNYEPDGTLTRTRLLGTSNWDGARALTTGFDGSIYMAGETWGDLNGEINQSGADGFIAKYEPDGTLVWTRLLGSNGWGAANALSAGLDGSIYVAGLTEGDINEEIFNRGGNALISKYEPEDGTLVWTRQLGSPNADQANALTTGLDGSIYMAGWTQGNLAGEMNRGYSDGFIAKYETDGALTWIRLLASNEWDGVNDLSTGLDGSIYVAGNAFIRMIVDGTAPEEPAPPPPELMHPLLPLNGDYIPIAGDFNGSGITDILWYAPGLDPDYMCYFHADGSYGSRLFMINGYYIPVAGDFNGSGITDILWYAPGLDPDFLWYFNQDGNYDSFQLTVNGHYAPFPADLEVF</sequence>
<dbReference type="Gene3D" id="2.80.10.50">
    <property type="match status" value="2"/>
</dbReference>
<accession>A0A5M3TA12</accession>
<organism evidence="1 2">
    <name type="scientific">Limnospira platensis NIES-46</name>
    <dbReference type="NCBI Taxonomy" id="1236695"/>
    <lineage>
        <taxon>Bacteria</taxon>
        <taxon>Bacillati</taxon>
        <taxon>Cyanobacteriota</taxon>
        <taxon>Cyanophyceae</taxon>
        <taxon>Oscillatoriophycideae</taxon>
        <taxon>Oscillatoriales</taxon>
        <taxon>Sirenicapillariaceae</taxon>
        <taxon>Limnospira</taxon>
    </lineage>
</organism>
<proteinExistence type="predicted"/>
<evidence type="ECO:0008006" key="3">
    <source>
        <dbReference type="Google" id="ProtNLM"/>
    </source>
</evidence>
<reference evidence="1 2" key="1">
    <citation type="journal article" date="2019" name="J Genomics">
        <title>The Draft Genome of a Hydrogen-producing Cyanobacterium, Arthrospira platensis NIES-46.</title>
        <authorList>
            <person name="Suzuki S."/>
            <person name="Yamaguchi H."/>
            <person name="Kawachi M."/>
        </authorList>
    </citation>
    <scope>NUCLEOTIDE SEQUENCE [LARGE SCALE GENOMIC DNA]</scope>
    <source>
        <strain evidence="1 2">NIES-46</strain>
    </source>
</reference>
<dbReference type="InterPro" id="IPR052918">
    <property type="entry name" value="Motility_Chemotaxis_Reg"/>
</dbReference>
<dbReference type="RefSeq" id="WP_286171698.1">
    <property type="nucleotide sequence ID" value="NZ_BIMW01000091.1"/>
</dbReference>
<dbReference type="EMBL" id="BIMW01000091">
    <property type="protein sequence ID" value="GCE94229.1"/>
    <property type="molecule type" value="Genomic_DNA"/>
</dbReference>
<dbReference type="Proteomes" id="UP000326169">
    <property type="component" value="Unassembled WGS sequence"/>
</dbReference>
<protein>
    <recommendedName>
        <fullName evidence="3">Hemolysin-type calcium-binding region</fullName>
    </recommendedName>
</protein>
<dbReference type="GeneID" id="301683131"/>
<dbReference type="InterPro" id="IPR010620">
    <property type="entry name" value="SBBP_repeat"/>
</dbReference>
<gene>
    <name evidence="1" type="ORF">NIES46_22830</name>
</gene>
<dbReference type="PANTHER" id="PTHR35580:SF1">
    <property type="entry name" value="PHYTASE-LIKE DOMAIN-CONTAINING PROTEIN"/>
    <property type="match status" value="1"/>
</dbReference>
<dbReference type="SUPFAM" id="SSF101898">
    <property type="entry name" value="NHL repeat"/>
    <property type="match status" value="1"/>
</dbReference>
<evidence type="ECO:0000313" key="1">
    <source>
        <dbReference type="EMBL" id="GCE94229.1"/>
    </source>
</evidence>